<accession>A0A8S1WP78</accession>
<sequence>MSIKQVHPTKEKEEQNEFKRDCIRVCSSVQIFNDLRKRRVKAREATQKIFQKLENFSFNFFSQQYQHILQPKVSQFTSQDLIMEEEDVLVLEGFKIKFNRAIRGLLIIMNFLLTFQIRQRKIIQLNNQLQNNKFHFSLTFNLFLENQDRFSYKAGQYIFNTSHSNLSSIINYNKRFKLFQ</sequence>
<comment type="caution">
    <text evidence="1">The sequence shown here is derived from an EMBL/GenBank/DDBJ whole genome shotgun (WGS) entry which is preliminary data.</text>
</comment>
<keyword evidence="2" id="KW-1185">Reference proteome</keyword>
<proteinExistence type="predicted"/>
<organism evidence="1 2">
    <name type="scientific">Paramecium pentaurelia</name>
    <dbReference type="NCBI Taxonomy" id="43138"/>
    <lineage>
        <taxon>Eukaryota</taxon>
        <taxon>Sar</taxon>
        <taxon>Alveolata</taxon>
        <taxon>Ciliophora</taxon>
        <taxon>Intramacronucleata</taxon>
        <taxon>Oligohymenophorea</taxon>
        <taxon>Peniculida</taxon>
        <taxon>Parameciidae</taxon>
        <taxon>Paramecium</taxon>
    </lineage>
</organism>
<dbReference type="EMBL" id="CAJJDO010000096">
    <property type="protein sequence ID" value="CAD8190255.1"/>
    <property type="molecule type" value="Genomic_DNA"/>
</dbReference>
<gene>
    <name evidence="1" type="ORF">PPENT_87.1.T0960021</name>
</gene>
<name>A0A8S1WP78_9CILI</name>
<evidence type="ECO:0000313" key="1">
    <source>
        <dbReference type="EMBL" id="CAD8190255.1"/>
    </source>
</evidence>
<dbReference type="Proteomes" id="UP000689195">
    <property type="component" value="Unassembled WGS sequence"/>
</dbReference>
<protein>
    <submittedName>
        <fullName evidence="1">Uncharacterized protein</fullName>
    </submittedName>
</protein>
<reference evidence="1" key="1">
    <citation type="submission" date="2021-01" db="EMBL/GenBank/DDBJ databases">
        <authorList>
            <consortium name="Genoscope - CEA"/>
            <person name="William W."/>
        </authorList>
    </citation>
    <scope>NUCLEOTIDE SEQUENCE</scope>
</reference>
<evidence type="ECO:0000313" key="2">
    <source>
        <dbReference type="Proteomes" id="UP000689195"/>
    </source>
</evidence>
<dbReference type="AlphaFoldDB" id="A0A8S1WP78"/>